<organism evidence="2">
    <name type="scientific">Acromyrmex echinatior</name>
    <name type="common">Panamanian leafcutter ant</name>
    <name type="synonym">Acromyrmex octospinosus echinatior</name>
    <dbReference type="NCBI Taxonomy" id="103372"/>
    <lineage>
        <taxon>Eukaryota</taxon>
        <taxon>Metazoa</taxon>
        <taxon>Ecdysozoa</taxon>
        <taxon>Arthropoda</taxon>
        <taxon>Hexapoda</taxon>
        <taxon>Insecta</taxon>
        <taxon>Pterygota</taxon>
        <taxon>Neoptera</taxon>
        <taxon>Endopterygota</taxon>
        <taxon>Hymenoptera</taxon>
        <taxon>Apocrita</taxon>
        <taxon>Aculeata</taxon>
        <taxon>Formicoidea</taxon>
        <taxon>Formicidae</taxon>
        <taxon>Myrmicinae</taxon>
        <taxon>Acromyrmex</taxon>
    </lineage>
</organism>
<name>F4WVI5_ACREC</name>
<gene>
    <name evidence="1" type="ORF">G5I_09925</name>
</gene>
<protein>
    <submittedName>
        <fullName evidence="1">Uncharacterized protein</fullName>
    </submittedName>
</protein>
<dbReference type="EMBL" id="GL888387">
    <property type="protein sequence ID" value="EGI61806.1"/>
    <property type="molecule type" value="Genomic_DNA"/>
</dbReference>
<sequence length="253" mass="27297">MVAGALLPPYGGLTANVSAPYMAAALVSRNSLEWSDTTIKNQIALNGPMEAVNRRHARFAGSKFKATVCNGAAQLSGPVTGRGGDRARPFRDRWSASATNGNSAQVTFARVSTRVNSLGKIESGHGPTDATYRTKRHSAEAAAATNDHSLIRPNERRRRCGRAIKSEMVEAIDKYIKADRNARLIETKEEGRLTDLLADRVVVVVVVLGPSSGPLETRAMRNCRFSHEALDELPGPQCSVAALQRCSRARKCA</sequence>
<dbReference type="Proteomes" id="UP000007755">
    <property type="component" value="Unassembled WGS sequence"/>
</dbReference>
<dbReference type="InParanoid" id="F4WVI5"/>
<evidence type="ECO:0000313" key="1">
    <source>
        <dbReference type="EMBL" id="EGI61806.1"/>
    </source>
</evidence>
<proteinExistence type="predicted"/>
<dbReference type="AlphaFoldDB" id="F4WVI5"/>
<keyword evidence="2" id="KW-1185">Reference proteome</keyword>
<accession>F4WVI5</accession>
<evidence type="ECO:0000313" key="2">
    <source>
        <dbReference type="Proteomes" id="UP000007755"/>
    </source>
</evidence>
<reference evidence="1" key="1">
    <citation type="submission" date="2011-02" db="EMBL/GenBank/DDBJ databases">
        <title>The genome of the leaf-cutting ant Acromyrmex echinatior suggests key adaptations to social evolution and fungus farming.</title>
        <authorList>
            <person name="Nygaard S."/>
            <person name="Zhang G."/>
        </authorList>
    </citation>
    <scope>NUCLEOTIDE SEQUENCE</scope>
</reference>